<dbReference type="GO" id="GO:0042811">
    <property type="term" value="P:pheromone biosynthetic process"/>
    <property type="evidence" value="ECO:0007669"/>
    <property type="project" value="UniProtKB-ARBA"/>
</dbReference>
<dbReference type="EC" id="2.5.1.10" evidence="9"/>
<dbReference type="GO" id="GO:0005737">
    <property type="term" value="C:cytoplasm"/>
    <property type="evidence" value="ECO:0007669"/>
    <property type="project" value="TreeGrafter"/>
</dbReference>
<dbReference type="GO" id="GO:0046872">
    <property type="term" value="F:metal ion binding"/>
    <property type="evidence" value="ECO:0007669"/>
    <property type="project" value="UniProtKB-KW"/>
</dbReference>
<dbReference type="GO" id="GO:0045337">
    <property type="term" value="P:farnesyl diphosphate biosynthetic process"/>
    <property type="evidence" value="ECO:0007669"/>
    <property type="project" value="TreeGrafter"/>
</dbReference>
<evidence type="ECO:0000256" key="5">
    <source>
        <dbReference type="ARBA" id="ARBA00033740"/>
    </source>
</evidence>
<dbReference type="GO" id="GO:0004337">
    <property type="term" value="F:(2E,6E)-farnesyl diphosphate synthase activity"/>
    <property type="evidence" value="ECO:0007669"/>
    <property type="project" value="UniProtKB-EC"/>
</dbReference>
<evidence type="ECO:0000256" key="2">
    <source>
        <dbReference type="ARBA" id="ARBA00022679"/>
    </source>
</evidence>
<keyword evidence="10" id="KW-1185">Reference proteome</keyword>
<gene>
    <name evidence="9" type="ORF">QTG54_016247</name>
    <name evidence="7" type="ORF">SMAR0320_LOCUS15004</name>
    <name evidence="8" type="ORF">SMAR0320_LOCUS15006</name>
</gene>
<dbReference type="AlphaFoldDB" id="A0A6U3X2W6"/>
<dbReference type="SFLD" id="SFLDG01017">
    <property type="entry name" value="Polyprenyl_Transferase_Like"/>
    <property type="match status" value="1"/>
</dbReference>
<evidence type="ECO:0000313" key="8">
    <source>
        <dbReference type="EMBL" id="CAD9614504.1"/>
    </source>
</evidence>
<dbReference type="InterPro" id="IPR000092">
    <property type="entry name" value="Polyprenyl_synt"/>
</dbReference>
<dbReference type="CDD" id="cd00685">
    <property type="entry name" value="Trans_IPPS_HT"/>
    <property type="match status" value="1"/>
</dbReference>
<dbReference type="InterPro" id="IPR008949">
    <property type="entry name" value="Isoprenoid_synthase_dom_sf"/>
</dbReference>
<organism evidence="7">
    <name type="scientific">Skeletonema marinoi</name>
    <dbReference type="NCBI Taxonomy" id="267567"/>
    <lineage>
        <taxon>Eukaryota</taxon>
        <taxon>Sar</taxon>
        <taxon>Stramenopiles</taxon>
        <taxon>Ochrophyta</taxon>
        <taxon>Bacillariophyta</taxon>
        <taxon>Coscinodiscophyceae</taxon>
        <taxon>Thalassiosirophycidae</taxon>
        <taxon>Thalassiosirales</taxon>
        <taxon>Skeletonemataceae</taxon>
        <taxon>Skeletonema</taxon>
        <taxon>Skeletonema marinoi-dohrnii complex</taxon>
    </lineage>
</organism>
<evidence type="ECO:0000256" key="4">
    <source>
        <dbReference type="ARBA" id="ARBA00022842"/>
    </source>
</evidence>
<dbReference type="EMBL" id="HBGZ01020868">
    <property type="protein sequence ID" value="CAD9614497.1"/>
    <property type="molecule type" value="Transcribed_RNA"/>
</dbReference>
<comment type="similarity">
    <text evidence="6">Belongs to the FPP/GGPP synthase family.</text>
</comment>
<evidence type="ECO:0000256" key="3">
    <source>
        <dbReference type="ARBA" id="ARBA00022723"/>
    </source>
</evidence>
<accession>A0A6U3X2W6</accession>
<sequence length="360" mass="41480">MTSTDKDAFLAIYKEIETDLIADIQNLPALSDSVKQQLIDYYSVCIPYTVPGGKMTRGLTVIKGVEVLKQRKLTDKEYKDAAILGWQVEWLQAFFLVADDIMDASITRRGSPCWYKKPNVTQDNAINDALILENMIYQTLRRHFKKHPSYVQILELFIDTTFQTEVGQHIDTNGTPYADGKRAPLDLSRFTLDRYQGCVRYKTCYYSFYLSCALALAYCGYDPDTTEGKALYQNAEDICMILGEYFQIQDDVLDAFAPPEVLGKIGTDIEDAKCSWLVCKALELVSEEQKEILMANYGKHDAEGVKKVKELYRELKLEELFQTYEEEQKKMCDDLIAKIEPQNFQDLFKFLLAKIYKRQK</sequence>
<dbReference type="InterPro" id="IPR033749">
    <property type="entry name" value="Polyprenyl_synt_CS"/>
</dbReference>
<evidence type="ECO:0000256" key="1">
    <source>
        <dbReference type="ARBA" id="ARBA00001946"/>
    </source>
</evidence>
<evidence type="ECO:0000256" key="6">
    <source>
        <dbReference type="RuleBase" id="RU004466"/>
    </source>
</evidence>
<dbReference type="Gene3D" id="1.10.600.10">
    <property type="entry name" value="Farnesyl Diphosphate Synthase"/>
    <property type="match status" value="1"/>
</dbReference>
<comment type="cofactor">
    <cofactor evidence="1">
        <name>Mg(2+)</name>
        <dbReference type="ChEBI" id="CHEBI:18420"/>
    </cofactor>
</comment>
<dbReference type="Pfam" id="PF00348">
    <property type="entry name" value="polyprenyl_synt"/>
    <property type="match status" value="1"/>
</dbReference>
<dbReference type="Proteomes" id="UP001224775">
    <property type="component" value="Unassembled WGS sequence"/>
</dbReference>
<dbReference type="PROSITE" id="PS00723">
    <property type="entry name" value="POLYPRENYL_SYNTHASE_1"/>
    <property type="match status" value="1"/>
</dbReference>
<comment type="pathway">
    <text evidence="5">Pheromone biosynthesis.</text>
</comment>
<dbReference type="FunFam" id="1.10.600.10:FF:000021">
    <property type="entry name" value="Farnesyl pyrophosphate synthase"/>
    <property type="match status" value="1"/>
</dbReference>
<dbReference type="PANTHER" id="PTHR11525">
    <property type="entry name" value="FARNESYL-PYROPHOSPHATE SYNTHETASE"/>
    <property type="match status" value="1"/>
</dbReference>
<evidence type="ECO:0000313" key="7">
    <source>
        <dbReference type="EMBL" id="CAD9614497.1"/>
    </source>
</evidence>
<dbReference type="GO" id="GO:0004161">
    <property type="term" value="F:dimethylallyltranstransferase activity"/>
    <property type="evidence" value="ECO:0007669"/>
    <property type="project" value="TreeGrafter"/>
</dbReference>
<keyword evidence="2 6" id="KW-0808">Transferase</keyword>
<evidence type="ECO:0000313" key="10">
    <source>
        <dbReference type="Proteomes" id="UP001224775"/>
    </source>
</evidence>
<evidence type="ECO:0000313" key="9">
    <source>
        <dbReference type="EMBL" id="KAK1733109.1"/>
    </source>
</evidence>
<keyword evidence="3" id="KW-0479">Metal-binding</keyword>
<dbReference type="PANTHER" id="PTHR11525:SF0">
    <property type="entry name" value="FARNESYL PYROPHOSPHATE SYNTHASE"/>
    <property type="match status" value="1"/>
</dbReference>
<dbReference type="EMBL" id="HBGZ01020870">
    <property type="protein sequence ID" value="CAD9614504.1"/>
    <property type="molecule type" value="Transcribed_RNA"/>
</dbReference>
<reference evidence="7" key="1">
    <citation type="submission" date="2021-01" db="EMBL/GenBank/DDBJ databases">
        <authorList>
            <person name="Corre E."/>
            <person name="Pelletier E."/>
            <person name="Niang G."/>
            <person name="Scheremetjew M."/>
            <person name="Finn R."/>
            <person name="Kale V."/>
            <person name="Holt S."/>
            <person name="Cochrane G."/>
            <person name="Meng A."/>
            <person name="Brown T."/>
            <person name="Cohen L."/>
        </authorList>
    </citation>
    <scope>NUCLEOTIDE SEQUENCE</scope>
    <source>
        <strain evidence="7">SM1012Den-03</strain>
    </source>
</reference>
<proteinExistence type="inferred from homology"/>
<dbReference type="PROSITE" id="PS00444">
    <property type="entry name" value="POLYPRENYL_SYNTHASE_2"/>
    <property type="match status" value="1"/>
</dbReference>
<keyword evidence="4" id="KW-0460">Magnesium</keyword>
<dbReference type="SFLD" id="SFLDS00005">
    <property type="entry name" value="Isoprenoid_Synthase_Type_I"/>
    <property type="match status" value="1"/>
</dbReference>
<reference evidence="9" key="2">
    <citation type="submission" date="2023-06" db="EMBL/GenBank/DDBJ databases">
        <title>Survivors Of The Sea: Transcriptome response of Skeletonema marinoi to long-term dormancy.</title>
        <authorList>
            <person name="Pinder M.I.M."/>
            <person name="Kourtchenko O."/>
            <person name="Robertson E.K."/>
            <person name="Larsson T."/>
            <person name="Maumus F."/>
            <person name="Osuna-Cruz C.M."/>
            <person name="Vancaester E."/>
            <person name="Stenow R."/>
            <person name="Vandepoele K."/>
            <person name="Ploug H."/>
            <person name="Bruchert V."/>
            <person name="Godhe A."/>
            <person name="Topel M."/>
        </authorList>
    </citation>
    <scope>NUCLEOTIDE SEQUENCE</scope>
    <source>
        <strain evidence="9">R05AC</strain>
    </source>
</reference>
<dbReference type="EMBL" id="JATAAI010000054">
    <property type="protein sequence ID" value="KAK1733109.1"/>
    <property type="molecule type" value="Genomic_DNA"/>
</dbReference>
<protein>
    <submittedName>
        <fullName evidence="9">Farnesyl pyrophosphate synthase</fullName>
        <ecNumber evidence="9">2.5.1.10</ecNumber>
    </submittedName>
</protein>
<dbReference type="SUPFAM" id="SSF48576">
    <property type="entry name" value="Terpenoid synthases"/>
    <property type="match status" value="1"/>
</dbReference>
<name>A0A6U3X2W6_9STRA</name>
<dbReference type="InterPro" id="IPR039702">
    <property type="entry name" value="FPS1-like"/>
</dbReference>